<comment type="caution">
    <text evidence="1">The sequence shown here is derived from an EMBL/GenBank/DDBJ whole genome shotgun (WGS) entry which is preliminary data.</text>
</comment>
<evidence type="ECO:0000313" key="3">
    <source>
        <dbReference type="Proteomes" id="UP000719412"/>
    </source>
</evidence>
<name>A0A8J6H3Y8_TENMO</name>
<sequence length="246" mass="27170">MYYKLSMVLVQKQGENLEEIDLEELRIEKKSHVKLLQEKIDEKESILGVIEKDAARPDRWSRGGDGYRPRQVDDWRGACPAAAPPYISCRARLPNFGNLGSPETERAARDNKLDPHMSVDNLEQGTHGTPTYRTLLSLPVRGCCRRSGSSHLLPQIMTPNLGGDEPIDRSRTKGAKNGGGAGAGHYHLKHKAAIVLIEKRIKPPNFNKSLTSAASLIPVRTAINAVAVQVSRIRVNLRTNPSYGHA</sequence>
<keyword evidence="3" id="KW-1185">Reference proteome</keyword>
<dbReference type="Proteomes" id="UP000719412">
    <property type="component" value="Unassembled WGS sequence"/>
</dbReference>
<evidence type="ECO:0000313" key="1">
    <source>
        <dbReference type="EMBL" id="KAH0807551.1"/>
    </source>
</evidence>
<dbReference type="EMBL" id="JABDTM020030126">
    <property type="protein sequence ID" value="KAH0807555.1"/>
    <property type="molecule type" value="Genomic_DNA"/>
</dbReference>
<proteinExistence type="predicted"/>
<protein>
    <submittedName>
        <fullName evidence="1">Uncharacterized protein</fullName>
    </submittedName>
</protein>
<reference evidence="1" key="1">
    <citation type="journal article" date="2020" name="J Insects Food Feed">
        <title>The yellow mealworm (Tenebrio molitor) genome: a resource for the emerging insects as food and feed industry.</title>
        <authorList>
            <person name="Eriksson T."/>
            <person name="Andere A."/>
            <person name="Kelstrup H."/>
            <person name="Emery V."/>
            <person name="Picard C."/>
        </authorList>
    </citation>
    <scope>NUCLEOTIDE SEQUENCE</scope>
    <source>
        <strain evidence="1">Stoneville</strain>
        <tissue evidence="1">Whole head</tissue>
    </source>
</reference>
<organism evidence="1 3">
    <name type="scientific">Tenebrio molitor</name>
    <name type="common">Yellow mealworm beetle</name>
    <dbReference type="NCBI Taxonomy" id="7067"/>
    <lineage>
        <taxon>Eukaryota</taxon>
        <taxon>Metazoa</taxon>
        <taxon>Ecdysozoa</taxon>
        <taxon>Arthropoda</taxon>
        <taxon>Hexapoda</taxon>
        <taxon>Insecta</taxon>
        <taxon>Pterygota</taxon>
        <taxon>Neoptera</taxon>
        <taxon>Endopterygota</taxon>
        <taxon>Coleoptera</taxon>
        <taxon>Polyphaga</taxon>
        <taxon>Cucujiformia</taxon>
        <taxon>Tenebrionidae</taxon>
        <taxon>Tenebrio</taxon>
    </lineage>
</organism>
<dbReference type="EMBL" id="JABDTM020030130">
    <property type="protein sequence ID" value="KAH0807551.1"/>
    <property type="molecule type" value="Genomic_DNA"/>
</dbReference>
<reference evidence="1" key="2">
    <citation type="submission" date="2021-08" db="EMBL/GenBank/DDBJ databases">
        <authorList>
            <person name="Eriksson T."/>
        </authorList>
    </citation>
    <scope>NUCLEOTIDE SEQUENCE</scope>
    <source>
        <strain evidence="1">Stoneville</strain>
        <tissue evidence="1">Whole head</tissue>
    </source>
</reference>
<accession>A0A8J6H3Y8</accession>
<dbReference type="AlphaFoldDB" id="A0A8J6H3Y8"/>
<evidence type="ECO:0000313" key="2">
    <source>
        <dbReference type="EMBL" id="KAH0807555.1"/>
    </source>
</evidence>
<gene>
    <name evidence="2" type="ORF">GEV33_015237</name>
    <name evidence="1" type="ORF">GEV33_015239</name>
</gene>